<dbReference type="InterPro" id="IPR043968">
    <property type="entry name" value="SGNH"/>
</dbReference>
<dbReference type="Pfam" id="PF01757">
    <property type="entry name" value="Acyl_transf_3"/>
    <property type="match status" value="1"/>
</dbReference>
<feature type="transmembrane region" description="Helical" evidence="1">
    <location>
        <begin position="7"/>
        <end position="23"/>
    </location>
</feature>
<evidence type="ECO:0000259" key="2">
    <source>
        <dbReference type="Pfam" id="PF01757"/>
    </source>
</evidence>
<gene>
    <name evidence="4" type="ORF">GCM10022240_20980</name>
</gene>
<keyword evidence="1" id="KW-0812">Transmembrane</keyword>
<proteinExistence type="predicted"/>
<dbReference type="Proteomes" id="UP001500540">
    <property type="component" value="Unassembled WGS sequence"/>
</dbReference>
<dbReference type="EMBL" id="BAABAF010000007">
    <property type="protein sequence ID" value="GAA3768309.1"/>
    <property type="molecule type" value="Genomic_DNA"/>
</dbReference>
<feature type="transmembrane region" description="Helical" evidence="1">
    <location>
        <begin position="232"/>
        <end position="252"/>
    </location>
</feature>
<feature type="domain" description="Acyltransferase 3" evidence="2">
    <location>
        <begin position="4"/>
        <end position="336"/>
    </location>
</feature>
<keyword evidence="1" id="KW-0472">Membrane</keyword>
<dbReference type="GO" id="GO:0016746">
    <property type="term" value="F:acyltransferase activity"/>
    <property type="evidence" value="ECO:0007669"/>
    <property type="project" value="UniProtKB-KW"/>
</dbReference>
<feature type="transmembrane region" description="Helical" evidence="1">
    <location>
        <begin position="71"/>
        <end position="90"/>
    </location>
</feature>
<feature type="transmembrane region" description="Helical" evidence="1">
    <location>
        <begin position="363"/>
        <end position="382"/>
    </location>
</feature>
<keyword evidence="1" id="KW-1133">Transmembrane helix</keyword>
<evidence type="ECO:0000259" key="3">
    <source>
        <dbReference type="Pfam" id="PF19040"/>
    </source>
</evidence>
<keyword evidence="4" id="KW-0012">Acyltransferase</keyword>
<accession>A0ABP7GLD0</accession>
<feature type="transmembrane region" description="Helical" evidence="1">
    <location>
        <begin position="202"/>
        <end position="220"/>
    </location>
</feature>
<comment type="caution">
    <text evidence="4">The sequence shown here is derived from an EMBL/GenBank/DDBJ whole genome shotgun (WGS) entry which is preliminary data.</text>
</comment>
<feature type="transmembrane region" description="Helical" evidence="1">
    <location>
        <begin position="326"/>
        <end position="343"/>
    </location>
</feature>
<feature type="transmembrane region" description="Helical" evidence="1">
    <location>
        <begin position="301"/>
        <end position="320"/>
    </location>
</feature>
<evidence type="ECO:0000313" key="5">
    <source>
        <dbReference type="Proteomes" id="UP001500540"/>
    </source>
</evidence>
<dbReference type="InterPro" id="IPR002656">
    <property type="entry name" value="Acyl_transf_3_dom"/>
</dbReference>
<keyword evidence="5" id="KW-1185">Reference proteome</keyword>
<feature type="transmembrane region" description="Helical" evidence="1">
    <location>
        <begin position="29"/>
        <end position="50"/>
    </location>
</feature>
<name>A0ABP7GLD0_9MICO</name>
<dbReference type="PANTHER" id="PTHR23028">
    <property type="entry name" value="ACETYLTRANSFERASE"/>
    <property type="match status" value="1"/>
</dbReference>
<dbReference type="InterPro" id="IPR050879">
    <property type="entry name" value="Acyltransferase_3"/>
</dbReference>
<dbReference type="Pfam" id="PF19040">
    <property type="entry name" value="SGNH"/>
    <property type="match status" value="1"/>
</dbReference>
<keyword evidence="4" id="KW-0808">Transferase</keyword>
<reference evidence="5" key="1">
    <citation type="journal article" date="2019" name="Int. J. Syst. Evol. Microbiol.">
        <title>The Global Catalogue of Microorganisms (GCM) 10K type strain sequencing project: providing services to taxonomists for standard genome sequencing and annotation.</title>
        <authorList>
            <consortium name="The Broad Institute Genomics Platform"/>
            <consortium name="The Broad Institute Genome Sequencing Center for Infectious Disease"/>
            <person name="Wu L."/>
            <person name="Ma J."/>
        </authorList>
    </citation>
    <scope>NUCLEOTIDE SEQUENCE [LARGE SCALE GENOMIC DNA]</scope>
    <source>
        <strain evidence="5">JCM 16950</strain>
    </source>
</reference>
<evidence type="ECO:0000256" key="1">
    <source>
        <dbReference type="SAM" id="Phobius"/>
    </source>
</evidence>
<feature type="transmembrane region" description="Helical" evidence="1">
    <location>
        <begin position="258"/>
        <end position="280"/>
    </location>
</feature>
<dbReference type="PANTHER" id="PTHR23028:SF53">
    <property type="entry name" value="ACYL_TRANSF_3 DOMAIN-CONTAINING PROTEIN"/>
    <property type="match status" value="1"/>
</dbReference>
<feature type="transmembrane region" description="Helical" evidence="1">
    <location>
        <begin position="142"/>
        <end position="158"/>
    </location>
</feature>
<organism evidence="4 5">
    <name type="scientific">Microbacterium kribbense</name>
    <dbReference type="NCBI Taxonomy" id="433645"/>
    <lineage>
        <taxon>Bacteria</taxon>
        <taxon>Bacillati</taxon>
        <taxon>Actinomycetota</taxon>
        <taxon>Actinomycetes</taxon>
        <taxon>Micrococcales</taxon>
        <taxon>Microbacteriaceae</taxon>
        <taxon>Microbacterium</taxon>
    </lineage>
</organism>
<feature type="domain" description="SGNH" evidence="3">
    <location>
        <begin position="449"/>
        <end position="672"/>
    </location>
</feature>
<protein>
    <submittedName>
        <fullName evidence="4">Acyltransferase family protein</fullName>
    </submittedName>
</protein>
<feature type="transmembrane region" description="Helical" evidence="1">
    <location>
        <begin position="170"/>
        <end position="190"/>
    </location>
</feature>
<sequence>MIRADIQALRAIAVLLVVAYHFFPGTVPGGFIGVDVFFVISGFLITGHLLSKPPQSPRMLADFWGRRIRRLLPASFLVLLATLVAMLLWAPQTIWSGISKEIAASALYVQNWFLAGQAVDYLAVDNAPSPVQHFWSLSVEEQFYLVWPVVVLIAIWLVRRHRRRTERQAVGVAIFVIVVASLIASVVITITDPAAAYFVSWTRAWELGLGGLGACLFPWVQQRVGESHAARVVVAYVGLVMIAVAAFSFTGAMPFPSYTAALPVVGTALVLVAGIGRGALSPLRVMAWRPVQIVGDSSYSMYLWHWAALVMLPYALGHALHRNGKLITIIVVFFLAWLTKVLVEDRLRGRRPLGVPLRRSFLFAAVGMLAFVLAAGGVVGFVNMRAAAAQSQLDTELNDPASCFGSRALVNANACTPHGKSLLTDPVFAAADQPAPYKDGCWVLGDFSDQKTCHYGSDLPDAKKVALVGNSHAGQWLPPLQQIAKKENWSITTYLISECYTVDRPIQFPSAQKMKNCSDWNDKVITDVQHSGYDLVVFSNRTAQPMPGMTEAQTFAAAQESYTRVLDEWLRTGTPVLVLRDTPYATELRNVPDCVATHLKDLSACDGTDARKQVDPLAAAAEAISAPNLSVLDETSRICAKGTCYSVLGGVIVYFDRGHMSATFATSLAPDIKSAADALLARSAKR</sequence>
<evidence type="ECO:0000313" key="4">
    <source>
        <dbReference type="EMBL" id="GAA3768309.1"/>
    </source>
</evidence>